<dbReference type="PANTHER" id="PTHR43133:SF8">
    <property type="entry name" value="RNA POLYMERASE SIGMA FACTOR HI_1459-RELATED"/>
    <property type="match status" value="1"/>
</dbReference>
<keyword evidence="4" id="KW-0238">DNA-binding</keyword>
<dbReference type="InterPro" id="IPR013249">
    <property type="entry name" value="RNA_pol_sigma70_r4_t2"/>
</dbReference>
<keyword evidence="3" id="KW-0731">Sigma factor</keyword>
<proteinExistence type="inferred from homology"/>
<dbReference type="Proteomes" id="UP000676917">
    <property type="component" value="Unassembled WGS sequence"/>
</dbReference>
<dbReference type="Gene3D" id="1.10.10.10">
    <property type="entry name" value="Winged helix-like DNA-binding domain superfamily/Winged helix DNA-binding domain"/>
    <property type="match status" value="1"/>
</dbReference>
<dbReference type="SUPFAM" id="SSF88659">
    <property type="entry name" value="Sigma3 and sigma4 domains of RNA polymerase sigma factors"/>
    <property type="match status" value="1"/>
</dbReference>
<feature type="domain" description="RNA polymerase sigma-70 region 2" evidence="6">
    <location>
        <begin position="14"/>
        <end position="78"/>
    </location>
</feature>
<dbReference type="GO" id="GO:0016987">
    <property type="term" value="F:sigma factor activity"/>
    <property type="evidence" value="ECO:0007669"/>
    <property type="project" value="UniProtKB-KW"/>
</dbReference>
<sequence>MDQHVGKQRISDWYLAYSNDIYNYIYFLVSDHELAKDILQDTFLRAYSNINSFKGDNVRGWLFRIARNVTIDDMRKKKPIASLLDSFSLLNANEPSPEEMAILNETEKELYLSLSKLKLSYRDVIVLRKIKEFSISETAEILGWTENKVKVTLFRAIKALRKELGKENFSHETI</sequence>
<evidence type="ECO:0000313" key="9">
    <source>
        <dbReference type="Proteomes" id="UP000676917"/>
    </source>
</evidence>
<dbReference type="Pfam" id="PF08281">
    <property type="entry name" value="Sigma70_r4_2"/>
    <property type="match status" value="1"/>
</dbReference>
<reference evidence="8" key="1">
    <citation type="submission" date="2021-03" db="EMBL/GenBank/DDBJ databases">
        <title>Antimicrobial resistance genes in bacteria isolated from Japanese honey, and their potential for conferring macrolide and lincosamide resistance in the American foulbrood pathogen Paenibacillus larvae.</title>
        <authorList>
            <person name="Okamoto M."/>
            <person name="Kumagai M."/>
            <person name="Kanamori H."/>
            <person name="Takamatsu D."/>
        </authorList>
    </citation>
    <scope>NUCLEOTIDE SEQUENCE</scope>
    <source>
        <strain evidence="8">J43TS3</strain>
    </source>
</reference>
<dbReference type="Gene3D" id="1.10.1740.10">
    <property type="match status" value="1"/>
</dbReference>
<gene>
    <name evidence="8" type="primary">ylaC</name>
    <name evidence="8" type="ORF">J43TS3_25050</name>
</gene>
<dbReference type="InterPro" id="IPR036388">
    <property type="entry name" value="WH-like_DNA-bd_sf"/>
</dbReference>
<dbReference type="GO" id="GO:0006352">
    <property type="term" value="P:DNA-templated transcription initiation"/>
    <property type="evidence" value="ECO:0007669"/>
    <property type="project" value="InterPro"/>
</dbReference>
<evidence type="ECO:0000256" key="5">
    <source>
        <dbReference type="ARBA" id="ARBA00023163"/>
    </source>
</evidence>
<dbReference type="SUPFAM" id="SSF88946">
    <property type="entry name" value="Sigma2 domain of RNA polymerase sigma factors"/>
    <property type="match status" value="1"/>
</dbReference>
<feature type="domain" description="RNA polymerase sigma factor 70 region 4 type 2" evidence="7">
    <location>
        <begin position="109"/>
        <end position="160"/>
    </location>
</feature>
<dbReference type="GO" id="GO:0003677">
    <property type="term" value="F:DNA binding"/>
    <property type="evidence" value="ECO:0007669"/>
    <property type="project" value="UniProtKB-KW"/>
</dbReference>
<keyword evidence="2" id="KW-0805">Transcription regulation</keyword>
<dbReference type="InterPro" id="IPR007627">
    <property type="entry name" value="RNA_pol_sigma70_r2"/>
</dbReference>
<accession>A0A920C868</accession>
<dbReference type="EMBL" id="BORP01000005">
    <property type="protein sequence ID" value="GIO27894.1"/>
    <property type="molecule type" value="Genomic_DNA"/>
</dbReference>
<organism evidence="8 9">
    <name type="scientific">Ornithinibacillus bavariensis</name>
    <dbReference type="NCBI Taxonomy" id="545502"/>
    <lineage>
        <taxon>Bacteria</taxon>
        <taxon>Bacillati</taxon>
        <taxon>Bacillota</taxon>
        <taxon>Bacilli</taxon>
        <taxon>Bacillales</taxon>
        <taxon>Bacillaceae</taxon>
        <taxon>Ornithinibacillus</taxon>
    </lineage>
</organism>
<name>A0A920C868_9BACI</name>
<evidence type="ECO:0000256" key="4">
    <source>
        <dbReference type="ARBA" id="ARBA00023125"/>
    </source>
</evidence>
<dbReference type="Pfam" id="PF04542">
    <property type="entry name" value="Sigma70_r2"/>
    <property type="match status" value="1"/>
</dbReference>
<evidence type="ECO:0000256" key="3">
    <source>
        <dbReference type="ARBA" id="ARBA00023082"/>
    </source>
</evidence>
<comment type="similarity">
    <text evidence="1">Belongs to the sigma-70 factor family. ECF subfamily.</text>
</comment>
<dbReference type="NCBIfam" id="TIGR02937">
    <property type="entry name" value="sigma70-ECF"/>
    <property type="match status" value="1"/>
</dbReference>
<dbReference type="InterPro" id="IPR039425">
    <property type="entry name" value="RNA_pol_sigma-70-like"/>
</dbReference>
<keyword evidence="5" id="KW-0804">Transcription</keyword>
<dbReference type="PANTHER" id="PTHR43133">
    <property type="entry name" value="RNA POLYMERASE ECF-TYPE SIGMA FACTO"/>
    <property type="match status" value="1"/>
</dbReference>
<dbReference type="InterPro" id="IPR013325">
    <property type="entry name" value="RNA_pol_sigma_r2"/>
</dbReference>
<comment type="caution">
    <text evidence="8">The sequence shown here is derived from an EMBL/GenBank/DDBJ whole genome shotgun (WGS) entry which is preliminary data.</text>
</comment>
<evidence type="ECO:0000259" key="7">
    <source>
        <dbReference type="Pfam" id="PF08281"/>
    </source>
</evidence>
<dbReference type="AlphaFoldDB" id="A0A920C868"/>
<dbReference type="CDD" id="cd06171">
    <property type="entry name" value="Sigma70_r4"/>
    <property type="match status" value="1"/>
</dbReference>
<dbReference type="InterPro" id="IPR014284">
    <property type="entry name" value="RNA_pol_sigma-70_dom"/>
</dbReference>
<dbReference type="InterPro" id="IPR013324">
    <property type="entry name" value="RNA_pol_sigma_r3/r4-like"/>
</dbReference>
<evidence type="ECO:0000259" key="6">
    <source>
        <dbReference type="Pfam" id="PF04542"/>
    </source>
</evidence>
<keyword evidence="9" id="KW-1185">Reference proteome</keyword>
<evidence type="ECO:0000256" key="2">
    <source>
        <dbReference type="ARBA" id="ARBA00023015"/>
    </source>
</evidence>
<dbReference type="RefSeq" id="WP_212921370.1">
    <property type="nucleotide sequence ID" value="NZ_BORP01000005.1"/>
</dbReference>
<evidence type="ECO:0000256" key="1">
    <source>
        <dbReference type="ARBA" id="ARBA00010641"/>
    </source>
</evidence>
<protein>
    <submittedName>
        <fullName evidence="8">RNA polymerase sigma factor YlaC</fullName>
    </submittedName>
</protein>
<evidence type="ECO:0000313" key="8">
    <source>
        <dbReference type="EMBL" id="GIO27894.1"/>
    </source>
</evidence>